<protein>
    <recommendedName>
        <fullName evidence="3">Helix-turn-helix domain-containing protein</fullName>
    </recommendedName>
</protein>
<evidence type="ECO:0000313" key="1">
    <source>
        <dbReference type="EMBL" id="KAB1648404.1"/>
    </source>
</evidence>
<organism evidence="1 2">
    <name type="scientific">Pseudoclavibacter endophyticus</name>
    <dbReference type="NCBI Taxonomy" id="1778590"/>
    <lineage>
        <taxon>Bacteria</taxon>
        <taxon>Bacillati</taxon>
        <taxon>Actinomycetota</taxon>
        <taxon>Actinomycetes</taxon>
        <taxon>Micrococcales</taxon>
        <taxon>Microbacteriaceae</taxon>
        <taxon>Pseudoclavibacter</taxon>
    </lineage>
</organism>
<dbReference type="Proteomes" id="UP000431744">
    <property type="component" value="Unassembled WGS sequence"/>
</dbReference>
<gene>
    <name evidence="1" type="ORF">F8O04_12015</name>
</gene>
<evidence type="ECO:0000313" key="2">
    <source>
        <dbReference type="Proteomes" id="UP000431744"/>
    </source>
</evidence>
<comment type="caution">
    <text evidence="1">The sequence shown here is derived from an EMBL/GenBank/DDBJ whole genome shotgun (WGS) entry which is preliminary data.</text>
</comment>
<proteinExistence type="predicted"/>
<dbReference type="RefSeq" id="WP_158029599.1">
    <property type="nucleotide sequence ID" value="NZ_BMHG01000001.1"/>
</dbReference>
<dbReference type="OrthoDB" id="3267842at2"/>
<evidence type="ECO:0008006" key="3">
    <source>
        <dbReference type="Google" id="ProtNLM"/>
    </source>
</evidence>
<reference evidence="1 2" key="1">
    <citation type="submission" date="2019-09" db="EMBL/GenBank/DDBJ databases">
        <title>Phylogeny of genus Pseudoclavibacter and closely related genus.</title>
        <authorList>
            <person name="Li Y."/>
        </authorList>
    </citation>
    <scope>NUCLEOTIDE SEQUENCE [LARGE SCALE GENOMIC DNA]</scope>
    <source>
        <strain evidence="1 2">EGI 60007</strain>
    </source>
</reference>
<dbReference type="EMBL" id="WBJY01000002">
    <property type="protein sequence ID" value="KAB1648404.1"/>
    <property type="molecule type" value="Genomic_DNA"/>
</dbReference>
<dbReference type="AlphaFoldDB" id="A0A6H9WH79"/>
<keyword evidence="2" id="KW-1185">Reference proteome</keyword>
<name>A0A6H9WH79_9MICO</name>
<accession>A0A6H9WH79</accession>
<sequence length="81" mass="8847">MTSTSLASLDGVDHGALPVYLTPEQVCDRFPGLTKGNLAQRRYKGLAPKWLSPTPRTILYRESDVVAWIEASERTITGDAG</sequence>